<gene>
    <name evidence="1" type="ORF">CLMAG_19410</name>
</gene>
<proteinExistence type="predicted"/>
<dbReference type="PATRIC" id="fig|1121326.3.peg.1928"/>
<keyword evidence="2" id="KW-1185">Reference proteome</keyword>
<dbReference type="OrthoDB" id="1911595at2"/>
<organism evidence="1 2">
    <name type="scientific">Clostridium magnum DSM 2767</name>
    <dbReference type="NCBI Taxonomy" id="1121326"/>
    <lineage>
        <taxon>Bacteria</taxon>
        <taxon>Bacillati</taxon>
        <taxon>Bacillota</taxon>
        <taxon>Clostridia</taxon>
        <taxon>Eubacteriales</taxon>
        <taxon>Clostridiaceae</taxon>
        <taxon>Clostridium</taxon>
    </lineage>
</organism>
<evidence type="ECO:0000313" key="1">
    <source>
        <dbReference type="EMBL" id="KZL92132.1"/>
    </source>
</evidence>
<name>A0A161YN55_9CLOT</name>
<dbReference type="EMBL" id="LWAE01000002">
    <property type="protein sequence ID" value="KZL92132.1"/>
    <property type="molecule type" value="Genomic_DNA"/>
</dbReference>
<evidence type="ECO:0000313" key="2">
    <source>
        <dbReference type="Proteomes" id="UP000076603"/>
    </source>
</evidence>
<reference evidence="1 2" key="1">
    <citation type="submission" date="2016-04" db="EMBL/GenBank/DDBJ databases">
        <title>Genome sequence of Clostridium magnum DSM 2767.</title>
        <authorList>
            <person name="Poehlein A."/>
            <person name="Uhlig R."/>
            <person name="Fischer R."/>
            <person name="Bahl H."/>
            <person name="Daniel R."/>
        </authorList>
    </citation>
    <scope>NUCLEOTIDE SEQUENCE [LARGE SCALE GENOMIC DNA]</scope>
    <source>
        <strain evidence="1 2">DSM 2767</strain>
    </source>
</reference>
<dbReference type="Proteomes" id="UP000076603">
    <property type="component" value="Unassembled WGS sequence"/>
</dbReference>
<sequence>MYSNRRRDHIHIIRQFEAKTGKYTGTRLVVFKKDGQKYIKDYDNFIKHRYKNPKSKTHVQSLWVIKDTNLENMIKKEMTNTNEEETLKMKHILYESFKIPISKYYKQVLEEEGLHFSNEEKEIFDLDC</sequence>
<dbReference type="RefSeq" id="WP_066621403.1">
    <property type="nucleotide sequence ID" value="NZ_FQXL01000004.1"/>
</dbReference>
<accession>A0A161YN55</accession>
<dbReference type="AlphaFoldDB" id="A0A161YN55"/>
<protein>
    <submittedName>
        <fullName evidence="1">Uncharacterized protein</fullName>
    </submittedName>
</protein>
<comment type="caution">
    <text evidence="1">The sequence shown here is derived from an EMBL/GenBank/DDBJ whole genome shotgun (WGS) entry which is preliminary data.</text>
</comment>